<evidence type="ECO:0000313" key="2">
    <source>
        <dbReference type="Proteomes" id="UP000276506"/>
    </source>
</evidence>
<proteinExistence type="predicted"/>
<protein>
    <submittedName>
        <fullName evidence="1">Uncharacterized protein</fullName>
    </submittedName>
</protein>
<dbReference type="RefSeq" id="WP_125940342.1">
    <property type="nucleotide sequence ID" value="NZ_RHQL01000019.1"/>
</dbReference>
<gene>
    <name evidence="1" type="ORF">EGJ28_21470</name>
</gene>
<comment type="caution">
    <text evidence="1">The sequence shown here is derived from an EMBL/GenBank/DDBJ whole genome shotgun (WGS) entry which is preliminary data.</text>
</comment>
<accession>A0A3R9AKZ3</accession>
<dbReference type="AlphaFoldDB" id="A0A3R9AKZ3"/>
<dbReference type="Proteomes" id="UP000276506">
    <property type="component" value="Unassembled WGS sequence"/>
</dbReference>
<dbReference type="EMBL" id="RHQL01000019">
    <property type="protein sequence ID" value="RRV05094.1"/>
    <property type="molecule type" value="Genomic_DNA"/>
</dbReference>
<evidence type="ECO:0000313" key="1">
    <source>
        <dbReference type="EMBL" id="RRV05094.1"/>
    </source>
</evidence>
<organism evidence="1 2">
    <name type="scientific">Stutzerimonas xanthomarina</name>
    <dbReference type="NCBI Taxonomy" id="271420"/>
    <lineage>
        <taxon>Bacteria</taxon>
        <taxon>Pseudomonadati</taxon>
        <taxon>Pseudomonadota</taxon>
        <taxon>Gammaproteobacteria</taxon>
        <taxon>Pseudomonadales</taxon>
        <taxon>Pseudomonadaceae</taxon>
        <taxon>Stutzerimonas</taxon>
    </lineage>
</organism>
<name>A0A3R9AKZ3_9GAMM</name>
<sequence>MSFPRVPFDTPYFDPTGLGFQPPKLTGLAWRAFTIVTICFDPQEREALFINADGYAVPLEPHPYELRRLLERAIAHGYGQVCGTGQFAMKPGRISALQSSGQLKRWVVYHLEQPAHYANEPTAWHAYVESDLAEERRAAEATADAVAHLVRVPWQETPAPCAARVVEERRAELMAQYRRRKADNDAVNAWLRGDAPSAPLLQALAS</sequence>
<reference evidence="1 2" key="1">
    <citation type="submission" date="2018-10" db="EMBL/GenBank/DDBJ databases">
        <title>Transmission dynamics of multidrug resistant bacteria on intensive care unit surfaces.</title>
        <authorList>
            <person name="D'Souza A.W."/>
            <person name="Potter R.F."/>
            <person name="Wallace M."/>
            <person name="Shupe A."/>
            <person name="Patel S."/>
            <person name="Sun S."/>
            <person name="Gul D."/>
            <person name="Kwon J.H."/>
            <person name="Andleeb S."/>
            <person name="Burnham C.-A.D."/>
            <person name="Dantas G."/>
        </authorList>
    </citation>
    <scope>NUCLEOTIDE SEQUENCE [LARGE SCALE GENOMIC DNA]</scope>
    <source>
        <strain evidence="1 2">PX_177</strain>
    </source>
</reference>